<organism evidence="2 3">
    <name type="scientific">Aliiroseovarius salicola</name>
    <dbReference type="NCBI Taxonomy" id="3009082"/>
    <lineage>
        <taxon>Bacteria</taxon>
        <taxon>Pseudomonadati</taxon>
        <taxon>Pseudomonadota</taxon>
        <taxon>Alphaproteobacteria</taxon>
        <taxon>Rhodobacterales</taxon>
        <taxon>Paracoccaceae</taxon>
        <taxon>Aliiroseovarius</taxon>
    </lineage>
</organism>
<comment type="caution">
    <text evidence="2">The sequence shown here is derived from an EMBL/GenBank/DDBJ whole genome shotgun (WGS) entry which is preliminary data.</text>
</comment>
<name>A0ABT4W2J8_9RHOB</name>
<sequence>MEEAQEMQSNEQTPVFCQKHTKTHEVNRYQSVQNLGKWLFSCLMPQPRLGDFTTERSPEQKPHLQCDFADAPLFSFSSSFIQKHQEIANNTDATEPDDDEQRNIQSATPKK</sequence>
<protein>
    <submittedName>
        <fullName evidence="2">Uncharacterized protein</fullName>
    </submittedName>
</protein>
<evidence type="ECO:0000313" key="2">
    <source>
        <dbReference type="EMBL" id="MDA5094732.1"/>
    </source>
</evidence>
<dbReference type="EMBL" id="JAQIIO010000005">
    <property type="protein sequence ID" value="MDA5094732.1"/>
    <property type="molecule type" value="Genomic_DNA"/>
</dbReference>
<feature type="region of interest" description="Disordered" evidence="1">
    <location>
        <begin position="87"/>
        <end position="111"/>
    </location>
</feature>
<evidence type="ECO:0000313" key="3">
    <source>
        <dbReference type="Proteomes" id="UP001528040"/>
    </source>
</evidence>
<dbReference type="Proteomes" id="UP001528040">
    <property type="component" value="Unassembled WGS sequence"/>
</dbReference>
<evidence type="ECO:0000256" key="1">
    <source>
        <dbReference type="SAM" id="MobiDB-lite"/>
    </source>
</evidence>
<reference evidence="2 3" key="1">
    <citation type="submission" date="2023-01" db="EMBL/GenBank/DDBJ databases">
        <authorList>
            <person name="Yoon J.-W."/>
        </authorList>
    </citation>
    <scope>NUCLEOTIDE SEQUENCE [LARGE SCALE GENOMIC DNA]</scope>
    <source>
        <strain evidence="2 3">KMU-50</strain>
    </source>
</reference>
<keyword evidence="3" id="KW-1185">Reference proteome</keyword>
<accession>A0ABT4W2J8</accession>
<gene>
    <name evidence="2" type="ORF">O2N63_11620</name>
</gene>
<proteinExistence type="predicted"/>